<feature type="region of interest" description="Disordered" evidence="1">
    <location>
        <begin position="1"/>
        <end position="24"/>
    </location>
</feature>
<evidence type="ECO:0000259" key="3">
    <source>
        <dbReference type="Pfam" id="PF20604"/>
    </source>
</evidence>
<dbReference type="Proteomes" id="UP000318053">
    <property type="component" value="Unassembled WGS sequence"/>
</dbReference>
<protein>
    <recommendedName>
        <fullName evidence="3">DUF6798 domain-containing protein</fullName>
    </recommendedName>
</protein>
<dbReference type="InterPro" id="IPR046477">
    <property type="entry name" value="DUF6798"/>
</dbReference>
<feature type="transmembrane region" description="Helical" evidence="2">
    <location>
        <begin position="86"/>
        <end position="107"/>
    </location>
</feature>
<reference evidence="4 5" key="1">
    <citation type="submission" date="2019-02" db="EMBL/GenBank/DDBJ databases">
        <title>Deep-cultivation of Planctomycetes and their phenomic and genomic characterization uncovers novel biology.</title>
        <authorList>
            <person name="Wiegand S."/>
            <person name="Jogler M."/>
            <person name="Boedeker C."/>
            <person name="Pinto D."/>
            <person name="Vollmers J."/>
            <person name="Rivas-Marin E."/>
            <person name="Kohn T."/>
            <person name="Peeters S.H."/>
            <person name="Heuer A."/>
            <person name="Rast P."/>
            <person name="Oberbeckmann S."/>
            <person name="Bunk B."/>
            <person name="Jeske O."/>
            <person name="Meyerdierks A."/>
            <person name="Storesund J.E."/>
            <person name="Kallscheuer N."/>
            <person name="Luecker S."/>
            <person name="Lage O.M."/>
            <person name="Pohl T."/>
            <person name="Merkel B.J."/>
            <person name="Hornburger P."/>
            <person name="Mueller R.-W."/>
            <person name="Bruemmer F."/>
            <person name="Labrenz M."/>
            <person name="Spormann A.M."/>
            <person name="Op Den Camp H."/>
            <person name="Overmann J."/>
            <person name="Amann R."/>
            <person name="Jetten M.S.M."/>
            <person name="Mascher T."/>
            <person name="Medema M.H."/>
            <person name="Devos D.P."/>
            <person name="Kaster A.-K."/>
            <person name="Ovreas L."/>
            <person name="Rohde M."/>
            <person name="Galperin M.Y."/>
            <person name="Jogler C."/>
        </authorList>
    </citation>
    <scope>NUCLEOTIDE SEQUENCE [LARGE SCALE GENOMIC DNA]</scope>
    <source>
        <strain evidence="4 5">CA85</strain>
    </source>
</reference>
<dbReference type="EMBL" id="SJPK01000003">
    <property type="protein sequence ID" value="TWT73161.1"/>
    <property type="molecule type" value="Genomic_DNA"/>
</dbReference>
<name>A0A5C5YF71_9BACT</name>
<evidence type="ECO:0000313" key="4">
    <source>
        <dbReference type="EMBL" id="TWT73161.1"/>
    </source>
</evidence>
<feature type="transmembrane region" description="Helical" evidence="2">
    <location>
        <begin position="119"/>
        <end position="143"/>
    </location>
</feature>
<feature type="transmembrane region" description="Helical" evidence="2">
    <location>
        <begin position="321"/>
        <end position="345"/>
    </location>
</feature>
<dbReference type="Pfam" id="PF20604">
    <property type="entry name" value="DUF6798"/>
    <property type="match status" value="1"/>
</dbReference>
<feature type="transmembrane region" description="Helical" evidence="2">
    <location>
        <begin position="406"/>
        <end position="427"/>
    </location>
</feature>
<evidence type="ECO:0000256" key="2">
    <source>
        <dbReference type="SAM" id="Phobius"/>
    </source>
</evidence>
<feature type="transmembrane region" description="Helical" evidence="2">
    <location>
        <begin position="224"/>
        <end position="247"/>
    </location>
</feature>
<feature type="transmembrane region" description="Helical" evidence="2">
    <location>
        <begin position="282"/>
        <end position="300"/>
    </location>
</feature>
<keyword evidence="2" id="KW-0812">Transmembrane</keyword>
<keyword evidence="5" id="KW-1185">Reference proteome</keyword>
<sequence length="584" mass="65443">MSSNPSSRSTTPSLNPPHADRPPSTPWQRSNWLLAWLTVVGLCFVYAGDAPPGVNEAHYLAKAKNFWNPAWCSEDLFVASGKAHALFYWVFGWPTQWCSLSTTAWIGRLIGWGMLAAGLVRLCSALRVPAAFAVIVAIVWIAGIEQGNLAGEWVVGGIEAKVPAYGLVLLGIAELLQRNWNRVWLLFGAAAAFHVLTGGWAVVAAALAFAWTERVRRDPTQEKARFFTPALFAGGAISLIGLVPAMAMSWNASPAESTSAARVYTYFRISHHLLPSAFHRDWYVRHAVLSLITLVCLEIQRRLAKRHDPSSPAQIHALRSLAAFTVGAMCISICGLFVGILPAVAPDLAAKLLRFYWFRLADVTTPLALGCSIAVILSFTHAHYLASRRSIWEQPWASLRVDARGAAFLACLMTVLMAGGLVGLSTWQRVRAGVPISHSNNLLGLRRGANYAEQRQTMQDWINVCRFVRANTPEQEVLLTPRHQQSFKWYAERAEVVNWKDIPQDVATLREWARRFVEIFPFELSTMRVTIRYDRLREFRRKYNVNWIIVDRRVVGPQLPLVQVYPLDDERNATYAVYRLPSER</sequence>
<accession>A0A5C5YF71</accession>
<comment type="caution">
    <text evidence="4">The sequence shown here is derived from an EMBL/GenBank/DDBJ whole genome shotgun (WGS) entry which is preliminary data.</text>
</comment>
<keyword evidence="2" id="KW-1133">Transmembrane helix</keyword>
<feature type="transmembrane region" description="Helical" evidence="2">
    <location>
        <begin position="31"/>
        <end position="48"/>
    </location>
</feature>
<feature type="domain" description="DUF6798" evidence="3">
    <location>
        <begin position="459"/>
        <end position="519"/>
    </location>
</feature>
<dbReference type="AlphaFoldDB" id="A0A5C5YF71"/>
<organism evidence="4 5">
    <name type="scientific">Allorhodopirellula solitaria</name>
    <dbReference type="NCBI Taxonomy" id="2527987"/>
    <lineage>
        <taxon>Bacteria</taxon>
        <taxon>Pseudomonadati</taxon>
        <taxon>Planctomycetota</taxon>
        <taxon>Planctomycetia</taxon>
        <taxon>Pirellulales</taxon>
        <taxon>Pirellulaceae</taxon>
        <taxon>Allorhodopirellula</taxon>
    </lineage>
</organism>
<proteinExistence type="predicted"/>
<feature type="compositionally biased region" description="Low complexity" evidence="1">
    <location>
        <begin position="1"/>
        <end position="17"/>
    </location>
</feature>
<keyword evidence="2" id="KW-0472">Membrane</keyword>
<evidence type="ECO:0000313" key="5">
    <source>
        <dbReference type="Proteomes" id="UP000318053"/>
    </source>
</evidence>
<feature type="transmembrane region" description="Helical" evidence="2">
    <location>
        <begin position="184"/>
        <end position="212"/>
    </location>
</feature>
<gene>
    <name evidence="4" type="ORF">CA85_16280</name>
</gene>
<feature type="transmembrane region" description="Helical" evidence="2">
    <location>
        <begin position="365"/>
        <end position="386"/>
    </location>
</feature>
<evidence type="ECO:0000256" key="1">
    <source>
        <dbReference type="SAM" id="MobiDB-lite"/>
    </source>
</evidence>